<comment type="caution">
    <text evidence="4">The sequence shown here is derived from an EMBL/GenBank/DDBJ whole genome shotgun (WGS) entry which is preliminary data.</text>
</comment>
<dbReference type="Pfam" id="PF08243">
    <property type="entry name" value="SPT2"/>
    <property type="match status" value="1"/>
</dbReference>
<keyword evidence="5" id="KW-1185">Reference proteome</keyword>
<evidence type="ECO:0000313" key="5">
    <source>
        <dbReference type="Proteomes" id="UP001300502"/>
    </source>
</evidence>
<feature type="compositionally biased region" description="Basic and acidic residues" evidence="3">
    <location>
        <begin position="226"/>
        <end position="237"/>
    </location>
</feature>
<gene>
    <name evidence="4" type="ORF">GAYE_SCF00G1850</name>
</gene>
<accession>A0AAV9I9F1</accession>
<feature type="region of interest" description="Disordered" evidence="3">
    <location>
        <begin position="68"/>
        <end position="202"/>
    </location>
</feature>
<feature type="compositionally biased region" description="Basic and acidic residues" evidence="3">
    <location>
        <begin position="88"/>
        <end position="110"/>
    </location>
</feature>
<feature type="compositionally biased region" description="Basic and acidic residues" evidence="3">
    <location>
        <begin position="146"/>
        <end position="155"/>
    </location>
</feature>
<feature type="region of interest" description="Disordered" evidence="3">
    <location>
        <begin position="226"/>
        <end position="249"/>
    </location>
</feature>
<proteinExistence type="inferred from homology"/>
<dbReference type="InterPro" id="IPR013256">
    <property type="entry name" value="Chromatin_SPT2"/>
</dbReference>
<reference evidence="4 5" key="1">
    <citation type="submission" date="2022-07" db="EMBL/GenBank/DDBJ databases">
        <title>Genome-wide signatures of adaptation to extreme environments.</title>
        <authorList>
            <person name="Cho C.H."/>
            <person name="Yoon H.S."/>
        </authorList>
    </citation>
    <scope>NUCLEOTIDE SEQUENCE [LARGE SCALE GENOMIC DNA]</scope>
    <source>
        <strain evidence="4 5">108.79 E11</strain>
    </source>
</reference>
<dbReference type="AlphaFoldDB" id="A0AAV9I9F1"/>
<evidence type="ECO:0000256" key="3">
    <source>
        <dbReference type="SAM" id="MobiDB-lite"/>
    </source>
</evidence>
<feature type="compositionally biased region" description="Low complexity" evidence="3">
    <location>
        <begin position="33"/>
        <end position="47"/>
    </location>
</feature>
<organism evidence="4 5">
    <name type="scientific">Galdieria yellowstonensis</name>
    <dbReference type="NCBI Taxonomy" id="3028027"/>
    <lineage>
        <taxon>Eukaryota</taxon>
        <taxon>Rhodophyta</taxon>
        <taxon>Bangiophyceae</taxon>
        <taxon>Galdieriales</taxon>
        <taxon>Galdieriaceae</taxon>
        <taxon>Galdieria</taxon>
    </lineage>
</organism>
<name>A0AAV9I9F1_9RHOD</name>
<feature type="compositionally biased region" description="Polar residues" evidence="3">
    <location>
        <begin position="74"/>
        <end position="87"/>
    </location>
</feature>
<protein>
    <submittedName>
        <fullName evidence="4">Uncharacterized protein</fullName>
    </submittedName>
</protein>
<evidence type="ECO:0000313" key="4">
    <source>
        <dbReference type="EMBL" id="KAK4523952.1"/>
    </source>
</evidence>
<dbReference type="Proteomes" id="UP001300502">
    <property type="component" value="Unassembled WGS sequence"/>
</dbReference>
<feature type="compositionally biased region" description="Polar residues" evidence="3">
    <location>
        <begin position="134"/>
        <end position="145"/>
    </location>
</feature>
<sequence length="249" mass="28604">MLLGNLSNDSVASSLLKTINTNHNVHKKTQPNASTQQQQTKASSSSKETSLWDYSDVFGQEWQQGLGTAHQVLSKDNSNTPVKTSSQRVDKEQRSEQNKERIKPTSAEKKKNNKSSCVASRHVLNKPHSLPSKVGNSTERLSQKPSFREELEAWRLRNSQSIPLDSRKTKPSLKTRDEDSLPRKPLKRSAIERDVDWSDEESDKEVYSFEDLMREEERSARIAAKEDAEEYRKEQERKRKKKLKRLGLV</sequence>
<feature type="region of interest" description="Disordered" evidence="3">
    <location>
        <begin position="17"/>
        <end position="50"/>
    </location>
</feature>
<feature type="compositionally biased region" description="Basic residues" evidence="3">
    <location>
        <begin position="238"/>
        <end position="249"/>
    </location>
</feature>
<evidence type="ECO:0000256" key="2">
    <source>
        <dbReference type="ARBA" id="ARBA00023054"/>
    </source>
</evidence>
<evidence type="ECO:0000256" key="1">
    <source>
        <dbReference type="ARBA" id="ARBA00006461"/>
    </source>
</evidence>
<keyword evidence="2" id="KW-0175">Coiled coil</keyword>
<comment type="similarity">
    <text evidence="1">Belongs to the SPT2 family.</text>
</comment>
<dbReference type="EMBL" id="JANCYU010000020">
    <property type="protein sequence ID" value="KAK4523952.1"/>
    <property type="molecule type" value="Genomic_DNA"/>
</dbReference>